<keyword evidence="2 7" id="KW-0813">Transport</keyword>
<dbReference type="EMBL" id="DWUW01000007">
    <property type="protein sequence ID" value="HJD30349.1"/>
    <property type="molecule type" value="Genomic_DNA"/>
</dbReference>
<keyword evidence="5 7" id="KW-1133">Transmembrane helix</keyword>
<dbReference type="InterPro" id="IPR000515">
    <property type="entry name" value="MetI-like"/>
</dbReference>
<keyword evidence="3" id="KW-1003">Cell membrane</keyword>
<comment type="subcellular location">
    <subcellularLocation>
        <location evidence="1 7">Cell membrane</location>
        <topology evidence="1 7">Multi-pass membrane protein</topology>
    </subcellularLocation>
</comment>
<dbReference type="AlphaFoldDB" id="A0A9D2QVD2"/>
<evidence type="ECO:0000256" key="7">
    <source>
        <dbReference type="RuleBase" id="RU363032"/>
    </source>
</evidence>
<comment type="caution">
    <text evidence="9">The sequence shown here is derived from an EMBL/GenBank/DDBJ whole genome shotgun (WGS) entry which is preliminary data.</text>
</comment>
<dbReference type="GO" id="GO:0055085">
    <property type="term" value="P:transmembrane transport"/>
    <property type="evidence" value="ECO:0007669"/>
    <property type="project" value="InterPro"/>
</dbReference>
<feature type="transmembrane region" description="Helical" evidence="7">
    <location>
        <begin position="9"/>
        <end position="31"/>
    </location>
</feature>
<organism evidence="9 10">
    <name type="scientific">Candidatus Eisenbergiella stercorigallinarum</name>
    <dbReference type="NCBI Taxonomy" id="2838557"/>
    <lineage>
        <taxon>Bacteria</taxon>
        <taxon>Bacillati</taxon>
        <taxon>Bacillota</taxon>
        <taxon>Clostridia</taxon>
        <taxon>Lachnospirales</taxon>
        <taxon>Lachnospiraceae</taxon>
        <taxon>Eisenbergiella</taxon>
    </lineage>
</organism>
<feature type="domain" description="ABC transmembrane type-1" evidence="8">
    <location>
        <begin position="70"/>
        <end position="273"/>
    </location>
</feature>
<dbReference type="Gene3D" id="1.10.3720.10">
    <property type="entry name" value="MetI-like"/>
    <property type="match status" value="1"/>
</dbReference>
<evidence type="ECO:0000259" key="8">
    <source>
        <dbReference type="PROSITE" id="PS50928"/>
    </source>
</evidence>
<proteinExistence type="inferred from homology"/>
<reference evidence="9" key="2">
    <citation type="submission" date="2021-04" db="EMBL/GenBank/DDBJ databases">
        <authorList>
            <person name="Gilroy R."/>
        </authorList>
    </citation>
    <scope>NUCLEOTIDE SEQUENCE</scope>
    <source>
        <strain evidence="9">ChiHjej8B7-25341</strain>
    </source>
</reference>
<evidence type="ECO:0000256" key="1">
    <source>
        <dbReference type="ARBA" id="ARBA00004651"/>
    </source>
</evidence>
<keyword evidence="4 7" id="KW-0812">Transmembrane</keyword>
<comment type="similarity">
    <text evidence="7">Belongs to the binding-protein-dependent transport system permease family.</text>
</comment>
<feature type="transmembrane region" description="Helical" evidence="7">
    <location>
        <begin position="252"/>
        <end position="272"/>
    </location>
</feature>
<dbReference type="SUPFAM" id="SSF161098">
    <property type="entry name" value="MetI-like"/>
    <property type="match status" value="1"/>
</dbReference>
<feature type="transmembrane region" description="Helical" evidence="7">
    <location>
        <begin position="74"/>
        <end position="96"/>
    </location>
</feature>
<reference evidence="9" key="1">
    <citation type="journal article" date="2021" name="PeerJ">
        <title>Extensive microbial diversity within the chicken gut microbiome revealed by metagenomics and culture.</title>
        <authorList>
            <person name="Gilroy R."/>
            <person name="Ravi A."/>
            <person name="Getino M."/>
            <person name="Pursley I."/>
            <person name="Horton D.L."/>
            <person name="Alikhan N.F."/>
            <person name="Baker D."/>
            <person name="Gharbi K."/>
            <person name="Hall N."/>
            <person name="Watson M."/>
            <person name="Adriaenssens E.M."/>
            <person name="Foster-Nyarko E."/>
            <person name="Jarju S."/>
            <person name="Secka A."/>
            <person name="Antonio M."/>
            <person name="Oren A."/>
            <person name="Chaudhuri R.R."/>
            <person name="La Ragione R."/>
            <person name="Hildebrand F."/>
            <person name="Pallen M.J."/>
        </authorList>
    </citation>
    <scope>NUCLEOTIDE SEQUENCE</scope>
    <source>
        <strain evidence="9">ChiHjej8B7-25341</strain>
    </source>
</reference>
<dbReference type="PROSITE" id="PS50928">
    <property type="entry name" value="ABC_TM1"/>
    <property type="match status" value="1"/>
</dbReference>
<evidence type="ECO:0000256" key="6">
    <source>
        <dbReference type="ARBA" id="ARBA00023136"/>
    </source>
</evidence>
<evidence type="ECO:0000256" key="3">
    <source>
        <dbReference type="ARBA" id="ARBA00022475"/>
    </source>
</evidence>
<keyword evidence="6 7" id="KW-0472">Membrane</keyword>
<gene>
    <name evidence="9" type="ORF">H9912_00235</name>
</gene>
<evidence type="ECO:0000313" key="9">
    <source>
        <dbReference type="EMBL" id="HJD30349.1"/>
    </source>
</evidence>
<sequence length="288" mass="32710">MKKKNGIRILLFLIMLLICALVIMPFVIMFFTSLKTSAEISSAHFRLFPEKWLFSNYVEAMTSSDWGRYFWNSFYVTALSVGISLVINSMAGYAFARLRFAGRDFLFLLALVGMMIPQQVTMLPNFVAMKYIPLAGGNDIFGQGGTGLINTYAGLVAPYIAGAFGVFLFRQFFMNFPQSLDDAAKIDGLSRMGTFRRIYLPLSKAIFATLIVFKTTSTWNEYTWPLIVTTRKDMWTVQLALSVFKEEYITQWNYLMAATTLITLPLLILYVFMQKYFVEGIVTTGIKG</sequence>
<dbReference type="Pfam" id="PF00528">
    <property type="entry name" value="BPD_transp_1"/>
    <property type="match status" value="1"/>
</dbReference>
<accession>A0A9D2QVD2</accession>
<evidence type="ECO:0000256" key="4">
    <source>
        <dbReference type="ARBA" id="ARBA00022692"/>
    </source>
</evidence>
<name>A0A9D2QVD2_9FIRM</name>
<feature type="transmembrane region" description="Helical" evidence="7">
    <location>
        <begin position="105"/>
        <end position="127"/>
    </location>
</feature>
<dbReference type="CDD" id="cd06261">
    <property type="entry name" value="TM_PBP2"/>
    <property type="match status" value="1"/>
</dbReference>
<protein>
    <submittedName>
        <fullName evidence="9">Carbohydrate ABC transporter permease</fullName>
    </submittedName>
</protein>
<evidence type="ECO:0000313" key="10">
    <source>
        <dbReference type="Proteomes" id="UP000823851"/>
    </source>
</evidence>
<dbReference type="PANTHER" id="PTHR43744">
    <property type="entry name" value="ABC TRANSPORTER PERMEASE PROTEIN MG189-RELATED-RELATED"/>
    <property type="match status" value="1"/>
</dbReference>
<dbReference type="PANTHER" id="PTHR43744:SF12">
    <property type="entry name" value="ABC TRANSPORTER PERMEASE PROTEIN MG189-RELATED"/>
    <property type="match status" value="1"/>
</dbReference>
<evidence type="ECO:0000256" key="2">
    <source>
        <dbReference type="ARBA" id="ARBA00022448"/>
    </source>
</evidence>
<feature type="transmembrane region" description="Helical" evidence="7">
    <location>
        <begin position="147"/>
        <end position="169"/>
    </location>
</feature>
<evidence type="ECO:0000256" key="5">
    <source>
        <dbReference type="ARBA" id="ARBA00022989"/>
    </source>
</evidence>
<dbReference type="InterPro" id="IPR035906">
    <property type="entry name" value="MetI-like_sf"/>
</dbReference>
<dbReference type="GO" id="GO:0005886">
    <property type="term" value="C:plasma membrane"/>
    <property type="evidence" value="ECO:0007669"/>
    <property type="project" value="UniProtKB-SubCell"/>
</dbReference>
<dbReference type="Proteomes" id="UP000823851">
    <property type="component" value="Unassembled WGS sequence"/>
</dbReference>